<dbReference type="Proteomes" id="UP000799440">
    <property type="component" value="Unassembled WGS sequence"/>
</dbReference>
<dbReference type="Pfam" id="PF06172">
    <property type="entry name" value="Cupin_5"/>
    <property type="match status" value="1"/>
</dbReference>
<dbReference type="OrthoDB" id="4708870at2759"/>
<proteinExistence type="predicted"/>
<sequence length="644" mass="73414">MQVTLSRLPVAISTLASFLSHTVNGLALLPDGNCVPGPLPQAQGIIRTLNLIPNVEKGYYIETYKPPALLYGTNRSLSTAIYYLLEGSENWSYWHKLDAVEIWHYYAGAPLVLQVSWNNGSRIENKVMGPNILGGERPQVVIETDQWQRARSLGKWTLIGTTMAPEFPGKCDFGNVDFLVSGPLTQSGDISRAFDFEHHVRLIKEALGTPHGRKGHLTENVMIFAIPNPESESELEEPNFWIQIDVKVCLDPRMFAWERFCLGYASVSGILGSMGKQVGLTIDPRGLWIRVEGLEERDWGGSLVFVSKEPEVVLAIWGLDGRLGCREGVFRSREDLYSHLASSWLFNPKHFAERMRDPNYMYRMEQRQAPFVSFVRDWSLAYSPGCRSSDEQTEITTWYKTTRKAVRDKIFLLYPAIAKIHYQKRHTYLGEESEMRLRRAYQPAIPEDNEGWSADLPEPPVILKPFVDSEEMSDSESDRLSRSSPTSTEVESDATSPMSSLSSSLDLSTTSSTSSTFTELPLLLPRLPRSPPRPYKPTPPPKSMSQQSKLECLYRWTLFALPSSTGPWQPYLASEPREKGFVMNWAQQRKGCEDEELARWARKMWWVVWARQSRVNYVGMWRRRFNKEDAQAEKARANKEGPRL</sequence>
<feature type="region of interest" description="Disordered" evidence="1">
    <location>
        <begin position="469"/>
        <end position="546"/>
    </location>
</feature>
<protein>
    <recommendedName>
        <fullName evidence="2">DUF985 domain-containing protein</fullName>
    </recommendedName>
</protein>
<dbReference type="InterPro" id="IPR039935">
    <property type="entry name" value="YML079W-like"/>
</dbReference>
<evidence type="ECO:0000313" key="4">
    <source>
        <dbReference type="Proteomes" id="UP000799440"/>
    </source>
</evidence>
<gene>
    <name evidence="3" type="ORF">M011DRAFT_485816</name>
</gene>
<keyword evidence="4" id="KW-1185">Reference proteome</keyword>
<dbReference type="CDD" id="cd06121">
    <property type="entry name" value="cupin_YML079wp"/>
    <property type="match status" value="1"/>
</dbReference>
<dbReference type="InterPro" id="IPR009327">
    <property type="entry name" value="Cupin_DUF985"/>
</dbReference>
<accession>A0A6A6VDB4</accession>
<dbReference type="Gene3D" id="2.60.120.10">
    <property type="entry name" value="Jelly Rolls"/>
    <property type="match status" value="1"/>
</dbReference>
<evidence type="ECO:0000256" key="1">
    <source>
        <dbReference type="SAM" id="MobiDB-lite"/>
    </source>
</evidence>
<reference evidence="3" key="1">
    <citation type="journal article" date="2020" name="Stud. Mycol.">
        <title>101 Dothideomycetes genomes: a test case for predicting lifestyles and emergence of pathogens.</title>
        <authorList>
            <person name="Haridas S."/>
            <person name="Albert R."/>
            <person name="Binder M."/>
            <person name="Bloem J."/>
            <person name="Labutti K."/>
            <person name="Salamov A."/>
            <person name="Andreopoulos B."/>
            <person name="Baker S."/>
            <person name="Barry K."/>
            <person name="Bills G."/>
            <person name="Bluhm B."/>
            <person name="Cannon C."/>
            <person name="Castanera R."/>
            <person name="Culley D."/>
            <person name="Daum C."/>
            <person name="Ezra D."/>
            <person name="Gonzalez J."/>
            <person name="Henrissat B."/>
            <person name="Kuo A."/>
            <person name="Liang C."/>
            <person name="Lipzen A."/>
            <person name="Lutzoni F."/>
            <person name="Magnuson J."/>
            <person name="Mondo S."/>
            <person name="Nolan M."/>
            <person name="Ohm R."/>
            <person name="Pangilinan J."/>
            <person name="Park H.-J."/>
            <person name="Ramirez L."/>
            <person name="Alfaro M."/>
            <person name="Sun H."/>
            <person name="Tritt A."/>
            <person name="Yoshinaga Y."/>
            <person name="Zwiers L.-H."/>
            <person name="Turgeon B."/>
            <person name="Goodwin S."/>
            <person name="Spatafora J."/>
            <person name="Crous P."/>
            <person name="Grigoriev I."/>
        </authorList>
    </citation>
    <scope>NUCLEOTIDE SEQUENCE</scope>
    <source>
        <strain evidence="3">CBS 119925</strain>
    </source>
</reference>
<feature type="compositionally biased region" description="Low complexity" evidence="1">
    <location>
        <begin position="495"/>
        <end position="527"/>
    </location>
</feature>
<organism evidence="3 4">
    <name type="scientific">Sporormia fimetaria CBS 119925</name>
    <dbReference type="NCBI Taxonomy" id="1340428"/>
    <lineage>
        <taxon>Eukaryota</taxon>
        <taxon>Fungi</taxon>
        <taxon>Dikarya</taxon>
        <taxon>Ascomycota</taxon>
        <taxon>Pezizomycotina</taxon>
        <taxon>Dothideomycetes</taxon>
        <taxon>Pleosporomycetidae</taxon>
        <taxon>Pleosporales</taxon>
        <taxon>Sporormiaceae</taxon>
        <taxon>Sporormia</taxon>
    </lineage>
</organism>
<feature type="domain" description="DUF985" evidence="2">
    <location>
        <begin position="44"/>
        <end position="167"/>
    </location>
</feature>
<dbReference type="EMBL" id="MU006569">
    <property type="protein sequence ID" value="KAF2748565.1"/>
    <property type="molecule type" value="Genomic_DNA"/>
</dbReference>
<evidence type="ECO:0000313" key="3">
    <source>
        <dbReference type="EMBL" id="KAF2748565.1"/>
    </source>
</evidence>
<evidence type="ECO:0000259" key="2">
    <source>
        <dbReference type="Pfam" id="PF06172"/>
    </source>
</evidence>
<name>A0A6A6VDB4_9PLEO</name>
<dbReference type="SUPFAM" id="SSF51182">
    <property type="entry name" value="RmlC-like cupins"/>
    <property type="match status" value="1"/>
</dbReference>
<dbReference type="PANTHER" id="PTHR33387">
    <property type="entry name" value="RMLC-LIKE JELLY ROLL FOLD PROTEIN"/>
    <property type="match status" value="1"/>
</dbReference>
<feature type="compositionally biased region" description="Pro residues" evidence="1">
    <location>
        <begin position="528"/>
        <end position="542"/>
    </location>
</feature>
<dbReference type="PANTHER" id="PTHR33387:SF3">
    <property type="entry name" value="DUF985 DOMAIN-CONTAINING PROTEIN"/>
    <property type="match status" value="1"/>
</dbReference>
<dbReference type="InterPro" id="IPR014710">
    <property type="entry name" value="RmlC-like_jellyroll"/>
</dbReference>
<dbReference type="InterPro" id="IPR011051">
    <property type="entry name" value="RmlC_Cupin_sf"/>
</dbReference>
<dbReference type="AlphaFoldDB" id="A0A6A6VDB4"/>